<dbReference type="PANTHER" id="PTHR28041">
    <property type="entry name" value="54S RIBOSOMAL PROTEIN L25, MITOCHONDRIAL"/>
    <property type="match status" value="1"/>
</dbReference>
<dbReference type="Proteomes" id="UP000250140">
    <property type="component" value="Unassembled WGS sequence"/>
</dbReference>
<dbReference type="Pfam" id="PF18126">
    <property type="entry name" value="Mitoc_mL59"/>
    <property type="match status" value="1"/>
</dbReference>
<dbReference type="OrthoDB" id="18529at2759"/>
<evidence type="ECO:0000313" key="3">
    <source>
        <dbReference type="EMBL" id="OCL11085.1"/>
    </source>
</evidence>
<evidence type="ECO:0000256" key="1">
    <source>
        <dbReference type="SAM" id="MobiDB-lite"/>
    </source>
</evidence>
<sequence length="188" mass="21129">MDLRQQHIQLATKLPKRLLDFFRKYPPPALTQGIPAATSTTDGNSTISSAAPPTDPNASVPDSGAPSSSEAPYRNPFQPHKHHVTGRWHPPVFGLRRQADLVKLAQQHGVVSLLPYTIKLPGERAKRREEFGLRVKGTGVGQRVKGKLWERTLKGRLEERKKAMLAMPAMIQEWKQKGHGRGWKKWPK</sequence>
<accession>A0A8E2F676</accession>
<evidence type="ECO:0000259" key="2">
    <source>
        <dbReference type="Pfam" id="PF18126"/>
    </source>
</evidence>
<feature type="compositionally biased region" description="Polar residues" evidence="1">
    <location>
        <begin position="37"/>
        <end position="51"/>
    </location>
</feature>
<dbReference type="InterPro" id="IPR037507">
    <property type="entry name" value="Ribosomal_mL59"/>
</dbReference>
<protein>
    <recommendedName>
        <fullName evidence="2">Large ribosomal subunit protein mL59 domain-containing protein</fullName>
    </recommendedName>
</protein>
<dbReference type="InterPro" id="IPR040922">
    <property type="entry name" value="Ribosomal_mL59_dom"/>
</dbReference>
<feature type="region of interest" description="Disordered" evidence="1">
    <location>
        <begin position="32"/>
        <end position="85"/>
    </location>
</feature>
<dbReference type="GO" id="GO:0003735">
    <property type="term" value="F:structural constituent of ribosome"/>
    <property type="evidence" value="ECO:0007669"/>
    <property type="project" value="InterPro"/>
</dbReference>
<reference evidence="3 4" key="1">
    <citation type="journal article" date="2016" name="Nat. Commun.">
        <title>Ectomycorrhizal ecology is imprinted in the genome of the dominant symbiotic fungus Cenococcum geophilum.</title>
        <authorList>
            <consortium name="DOE Joint Genome Institute"/>
            <person name="Peter M."/>
            <person name="Kohler A."/>
            <person name="Ohm R.A."/>
            <person name="Kuo A."/>
            <person name="Krutzmann J."/>
            <person name="Morin E."/>
            <person name="Arend M."/>
            <person name="Barry K.W."/>
            <person name="Binder M."/>
            <person name="Choi C."/>
            <person name="Clum A."/>
            <person name="Copeland A."/>
            <person name="Grisel N."/>
            <person name="Haridas S."/>
            <person name="Kipfer T."/>
            <person name="LaButti K."/>
            <person name="Lindquist E."/>
            <person name="Lipzen A."/>
            <person name="Maire R."/>
            <person name="Meier B."/>
            <person name="Mihaltcheva S."/>
            <person name="Molinier V."/>
            <person name="Murat C."/>
            <person name="Poggeler S."/>
            <person name="Quandt C.A."/>
            <person name="Sperisen C."/>
            <person name="Tritt A."/>
            <person name="Tisserant E."/>
            <person name="Crous P.W."/>
            <person name="Henrissat B."/>
            <person name="Nehls U."/>
            <person name="Egli S."/>
            <person name="Spatafora J.W."/>
            <person name="Grigoriev I.V."/>
            <person name="Martin F.M."/>
        </authorList>
    </citation>
    <scope>NUCLEOTIDE SEQUENCE [LARGE SCALE GENOMIC DNA]</scope>
    <source>
        <strain evidence="3 4">CBS 207.34</strain>
    </source>
</reference>
<dbReference type="EMBL" id="KV749119">
    <property type="protein sequence ID" value="OCL11085.1"/>
    <property type="molecule type" value="Genomic_DNA"/>
</dbReference>
<dbReference type="PANTHER" id="PTHR28041:SF1">
    <property type="entry name" value="LARGE RIBOSOMAL SUBUNIT PROTEIN ML59"/>
    <property type="match status" value="1"/>
</dbReference>
<feature type="domain" description="Large ribosomal subunit protein mL59" evidence="2">
    <location>
        <begin position="17"/>
        <end position="176"/>
    </location>
</feature>
<gene>
    <name evidence="3" type="ORF">AOQ84DRAFT_387073</name>
</gene>
<keyword evidence="4" id="KW-1185">Reference proteome</keyword>
<name>A0A8E2F676_9PEZI</name>
<proteinExistence type="predicted"/>
<organism evidence="3 4">
    <name type="scientific">Glonium stellatum</name>
    <dbReference type="NCBI Taxonomy" id="574774"/>
    <lineage>
        <taxon>Eukaryota</taxon>
        <taxon>Fungi</taxon>
        <taxon>Dikarya</taxon>
        <taxon>Ascomycota</taxon>
        <taxon>Pezizomycotina</taxon>
        <taxon>Dothideomycetes</taxon>
        <taxon>Pleosporomycetidae</taxon>
        <taxon>Gloniales</taxon>
        <taxon>Gloniaceae</taxon>
        <taxon>Glonium</taxon>
    </lineage>
</organism>
<evidence type="ECO:0000313" key="4">
    <source>
        <dbReference type="Proteomes" id="UP000250140"/>
    </source>
</evidence>
<dbReference type="GO" id="GO:0005762">
    <property type="term" value="C:mitochondrial large ribosomal subunit"/>
    <property type="evidence" value="ECO:0007669"/>
    <property type="project" value="InterPro"/>
</dbReference>
<dbReference type="AlphaFoldDB" id="A0A8E2F676"/>